<evidence type="ECO:0000313" key="1">
    <source>
        <dbReference type="EMBL" id="OQP56629.1"/>
    </source>
</evidence>
<evidence type="ECO:0000313" key="2">
    <source>
        <dbReference type="Proteomes" id="UP000192276"/>
    </source>
</evidence>
<comment type="caution">
    <text evidence="1">The sequence shown here is derived from an EMBL/GenBank/DDBJ whole genome shotgun (WGS) entry which is preliminary data.</text>
</comment>
<protein>
    <submittedName>
        <fullName evidence="1">Uncharacterized protein</fullName>
    </submittedName>
</protein>
<accession>A0A1V9FE35</accession>
<gene>
    <name evidence="1" type="ORF">A4R26_05585</name>
</gene>
<dbReference type="EMBL" id="LWBP01000199">
    <property type="protein sequence ID" value="OQP56629.1"/>
    <property type="molecule type" value="Genomic_DNA"/>
</dbReference>
<keyword evidence="2" id="KW-1185">Reference proteome</keyword>
<dbReference type="AlphaFoldDB" id="A0A1V9FE35"/>
<name>A0A1V9FE35_9BACT</name>
<dbReference type="Proteomes" id="UP000192276">
    <property type="component" value="Unassembled WGS sequence"/>
</dbReference>
<sequence length="70" mass="8015">MRPAGNLAKLYTGSPIRFIGRNRKTKDHIVLKTNRLVANRWGKYGGGFVFRLFLPPLLHFLPGRSLFFQG</sequence>
<proteinExistence type="predicted"/>
<reference evidence="2" key="1">
    <citation type="submission" date="2016-04" db="EMBL/GenBank/DDBJ databases">
        <authorList>
            <person name="Chen L."/>
            <person name="Zhuang W."/>
            <person name="Wang G."/>
        </authorList>
    </citation>
    <scope>NUCLEOTIDE SEQUENCE [LARGE SCALE GENOMIC DNA]</scope>
    <source>
        <strain evidence="2">208</strain>
    </source>
</reference>
<organism evidence="1 2">
    <name type="scientific">Niastella populi</name>
    <dbReference type="NCBI Taxonomy" id="550983"/>
    <lineage>
        <taxon>Bacteria</taxon>
        <taxon>Pseudomonadati</taxon>
        <taxon>Bacteroidota</taxon>
        <taxon>Chitinophagia</taxon>
        <taxon>Chitinophagales</taxon>
        <taxon>Chitinophagaceae</taxon>
        <taxon>Niastella</taxon>
    </lineage>
</organism>